<dbReference type="Pfam" id="PF12796">
    <property type="entry name" value="Ank_2"/>
    <property type="match status" value="1"/>
</dbReference>
<dbReference type="Proteomes" id="UP000031036">
    <property type="component" value="Unassembled WGS sequence"/>
</dbReference>
<dbReference type="InterPro" id="IPR002110">
    <property type="entry name" value="Ankyrin_rpt"/>
</dbReference>
<dbReference type="PANTHER" id="PTHR24198:SF165">
    <property type="entry name" value="ANKYRIN REPEAT-CONTAINING PROTEIN-RELATED"/>
    <property type="match status" value="1"/>
</dbReference>
<proteinExistence type="predicted"/>
<reference evidence="4 5" key="1">
    <citation type="submission" date="2014-11" db="EMBL/GenBank/DDBJ databases">
        <title>Genetic blueprint of the zoonotic pathogen Toxocara canis.</title>
        <authorList>
            <person name="Zhu X.-Q."/>
            <person name="Korhonen P.K."/>
            <person name="Cai H."/>
            <person name="Young N.D."/>
            <person name="Nejsum P."/>
            <person name="von Samson-Himmelstjerna G."/>
            <person name="Boag P.R."/>
            <person name="Tan P."/>
            <person name="Li Q."/>
            <person name="Min J."/>
            <person name="Yang Y."/>
            <person name="Wang X."/>
            <person name="Fang X."/>
            <person name="Hall R.S."/>
            <person name="Hofmann A."/>
            <person name="Sternberg P.W."/>
            <person name="Jex A.R."/>
            <person name="Gasser R.B."/>
        </authorList>
    </citation>
    <scope>NUCLEOTIDE SEQUENCE [LARGE SCALE GENOMIC DNA]</scope>
    <source>
        <strain evidence="4">PN_DK_2014</strain>
    </source>
</reference>
<protein>
    <submittedName>
        <fullName evidence="4">Uncharacterized protein</fullName>
    </submittedName>
</protein>
<organism evidence="4 5">
    <name type="scientific">Toxocara canis</name>
    <name type="common">Canine roundworm</name>
    <dbReference type="NCBI Taxonomy" id="6265"/>
    <lineage>
        <taxon>Eukaryota</taxon>
        <taxon>Metazoa</taxon>
        <taxon>Ecdysozoa</taxon>
        <taxon>Nematoda</taxon>
        <taxon>Chromadorea</taxon>
        <taxon>Rhabditida</taxon>
        <taxon>Spirurina</taxon>
        <taxon>Ascaridomorpha</taxon>
        <taxon>Ascaridoidea</taxon>
        <taxon>Toxocaridae</taxon>
        <taxon>Toxocara</taxon>
    </lineage>
</organism>
<dbReference type="EMBL" id="JPKZ01002986">
    <property type="protein sequence ID" value="KHN73976.1"/>
    <property type="molecule type" value="Genomic_DNA"/>
</dbReference>
<dbReference type="GO" id="GO:0005737">
    <property type="term" value="C:cytoplasm"/>
    <property type="evidence" value="ECO:0007669"/>
    <property type="project" value="TreeGrafter"/>
</dbReference>
<accession>A0A0B2USH7</accession>
<comment type="caution">
    <text evidence="4">The sequence shown here is derived from an EMBL/GenBank/DDBJ whole genome shotgun (WGS) entry which is preliminary data.</text>
</comment>
<evidence type="ECO:0000313" key="4">
    <source>
        <dbReference type="EMBL" id="KHN73976.1"/>
    </source>
</evidence>
<keyword evidence="5" id="KW-1185">Reference proteome</keyword>
<keyword evidence="2 3" id="KW-0040">ANK repeat</keyword>
<name>A0A0B2USH7_TOXCA</name>
<dbReference type="PANTHER" id="PTHR24198">
    <property type="entry name" value="ANKYRIN REPEAT AND PROTEIN KINASE DOMAIN-CONTAINING PROTEIN"/>
    <property type="match status" value="1"/>
</dbReference>
<keyword evidence="1" id="KW-0677">Repeat</keyword>
<evidence type="ECO:0000256" key="3">
    <source>
        <dbReference type="PROSITE-ProRule" id="PRU00023"/>
    </source>
</evidence>
<dbReference type="PROSITE" id="PS50088">
    <property type="entry name" value="ANK_REPEAT"/>
    <property type="match status" value="1"/>
</dbReference>
<dbReference type="Gene3D" id="1.25.40.20">
    <property type="entry name" value="Ankyrin repeat-containing domain"/>
    <property type="match status" value="1"/>
</dbReference>
<evidence type="ECO:0000313" key="5">
    <source>
        <dbReference type="Proteomes" id="UP000031036"/>
    </source>
</evidence>
<dbReference type="SUPFAM" id="SSF48403">
    <property type="entry name" value="Ankyrin repeat"/>
    <property type="match status" value="1"/>
</dbReference>
<gene>
    <name evidence="4" type="ORF">Tcan_10788</name>
</gene>
<evidence type="ECO:0000256" key="1">
    <source>
        <dbReference type="ARBA" id="ARBA00022737"/>
    </source>
</evidence>
<dbReference type="OrthoDB" id="412109at2759"/>
<sequence>MRTHSRLGSASASKAIAVRSSNTSLNVLMMECERWLNARIDALRMRNVFNQQNEITRSELPQKLGKRLMQFDPDETNIRGETLIIASIKYVTDRTTQIRYINMLVRSGCDPSRPELRQQRTPLMLACLMRNDAIAQLLIQLNVNLTAADRLGNTALMYAAIYGQSSVVAMLVNELTRRWSFDVFRAKNVMGYTAEALAKKNGRYECSRLLKRERLHMLQRMHRQLALIHLSASLKGWNNYGTVYKAKQAFLSGRNSSSKKPLSLADSCCVGVKRVAADDAKLQPGSHNGSDGVRKYRSVGEGDFRELVNSSLRLPPIKSYTNNGLLPMKKIGGSVEFPSITSTTSR</sequence>
<feature type="repeat" description="ANK" evidence="3">
    <location>
        <begin position="118"/>
        <end position="150"/>
    </location>
</feature>
<dbReference type="InterPro" id="IPR036770">
    <property type="entry name" value="Ankyrin_rpt-contain_sf"/>
</dbReference>
<evidence type="ECO:0000256" key="2">
    <source>
        <dbReference type="ARBA" id="ARBA00023043"/>
    </source>
</evidence>
<dbReference type="STRING" id="6265.A0A0B2USH7"/>
<dbReference type="SMART" id="SM00248">
    <property type="entry name" value="ANK"/>
    <property type="match status" value="3"/>
</dbReference>
<dbReference type="AlphaFoldDB" id="A0A0B2USH7"/>